<dbReference type="EMBL" id="KN838675">
    <property type="protein sequence ID" value="KIJ98186.1"/>
    <property type="molecule type" value="Genomic_DNA"/>
</dbReference>
<feature type="region of interest" description="Disordered" evidence="1">
    <location>
        <begin position="229"/>
        <end position="310"/>
    </location>
</feature>
<evidence type="ECO:0000259" key="2">
    <source>
        <dbReference type="Pfam" id="PF25534"/>
    </source>
</evidence>
<dbReference type="Proteomes" id="UP000054477">
    <property type="component" value="Unassembled WGS sequence"/>
</dbReference>
<evidence type="ECO:0000313" key="4">
    <source>
        <dbReference type="Proteomes" id="UP000054477"/>
    </source>
</evidence>
<evidence type="ECO:0000256" key="1">
    <source>
        <dbReference type="SAM" id="MobiDB-lite"/>
    </source>
</evidence>
<dbReference type="PANTHER" id="PTHR36223:SF1">
    <property type="entry name" value="TRANSCRIPTION ELONGATION FACTOR EAF N-TERMINAL DOMAIN-CONTAINING PROTEIN"/>
    <property type="match status" value="1"/>
</dbReference>
<accession>A0A0C9XKS4</accession>
<organism evidence="3 4">
    <name type="scientific">Laccaria amethystina LaAM-08-1</name>
    <dbReference type="NCBI Taxonomy" id="1095629"/>
    <lineage>
        <taxon>Eukaryota</taxon>
        <taxon>Fungi</taxon>
        <taxon>Dikarya</taxon>
        <taxon>Basidiomycota</taxon>
        <taxon>Agaricomycotina</taxon>
        <taxon>Agaricomycetes</taxon>
        <taxon>Agaricomycetidae</taxon>
        <taxon>Agaricales</taxon>
        <taxon>Agaricineae</taxon>
        <taxon>Hydnangiaceae</taxon>
        <taxon>Laccaria</taxon>
    </lineage>
</organism>
<evidence type="ECO:0000313" key="3">
    <source>
        <dbReference type="EMBL" id="KIJ98186.1"/>
    </source>
</evidence>
<feature type="domain" description="DUF7918" evidence="2">
    <location>
        <begin position="139"/>
        <end position="226"/>
    </location>
</feature>
<reference evidence="4" key="2">
    <citation type="submission" date="2015-01" db="EMBL/GenBank/DDBJ databases">
        <title>Evolutionary Origins and Diversification of the Mycorrhizal Mutualists.</title>
        <authorList>
            <consortium name="DOE Joint Genome Institute"/>
            <consortium name="Mycorrhizal Genomics Consortium"/>
            <person name="Kohler A."/>
            <person name="Kuo A."/>
            <person name="Nagy L.G."/>
            <person name="Floudas D."/>
            <person name="Copeland A."/>
            <person name="Barry K.W."/>
            <person name="Cichocki N."/>
            <person name="Veneault-Fourrey C."/>
            <person name="LaButti K."/>
            <person name="Lindquist E.A."/>
            <person name="Lipzen A."/>
            <person name="Lundell T."/>
            <person name="Morin E."/>
            <person name="Murat C."/>
            <person name="Riley R."/>
            <person name="Ohm R."/>
            <person name="Sun H."/>
            <person name="Tunlid A."/>
            <person name="Henrissat B."/>
            <person name="Grigoriev I.V."/>
            <person name="Hibbett D.S."/>
            <person name="Martin F."/>
        </authorList>
    </citation>
    <scope>NUCLEOTIDE SEQUENCE [LARGE SCALE GENOMIC DNA]</scope>
    <source>
        <strain evidence="4">LaAM-08-1</strain>
    </source>
</reference>
<keyword evidence="4" id="KW-1185">Reference proteome</keyword>
<feature type="compositionally biased region" description="Basic and acidic residues" evidence="1">
    <location>
        <begin position="251"/>
        <end position="261"/>
    </location>
</feature>
<gene>
    <name evidence="3" type="ORF">K443DRAFT_219538</name>
</gene>
<dbReference type="PANTHER" id="PTHR36223">
    <property type="entry name" value="BETA-LACTAMASE-TYPE TRANSPEPTIDASE FOLD DOMAIN CONTAINING PROTEIN"/>
    <property type="match status" value="1"/>
</dbReference>
<dbReference type="InterPro" id="IPR057678">
    <property type="entry name" value="DUF7918"/>
</dbReference>
<feature type="compositionally biased region" description="Acidic residues" evidence="1">
    <location>
        <begin position="262"/>
        <end position="272"/>
    </location>
</feature>
<sequence>MVFFQGQFEAWVTLDGPDGARREEYAVEVNEQEKLVTCWIASELGKTFQVSWKAPVVPFHCNGDLHLDGKWVAGKLRHPHTSATLVSEYRSCFTSPTTERPFMFSSLEVTGLETPMYISLLSPAYPGGPDDDAYLSADSSLEIGEIRLQINRVVDAQSKSLQQSMPPTLDQKVHERSKKAVVHRIGFGEEKVVSNPTNSWNARRVERLANFVFKYRNIDMLQANDIAQLSPEPHPQVPEPATVGVKRKPLPIKEEDRGDSEKDGDEDADEEEKALLVSTGAKLAEVRARRGQGNPNHPRKKVKKEDTPVKMNFTILPGGVIDLT</sequence>
<reference evidence="3 4" key="1">
    <citation type="submission" date="2014-04" db="EMBL/GenBank/DDBJ databases">
        <authorList>
            <consortium name="DOE Joint Genome Institute"/>
            <person name="Kuo A."/>
            <person name="Kohler A."/>
            <person name="Nagy L.G."/>
            <person name="Floudas D."/>
            <person name="Copeland A."/>
            <person name="Barry K.W."/>
            <person name="Cichocki N."/>
            <person name="Veneault-Fourrey C."/>
            <person name="LaButti K."/>
            <person name="Lindquist E.A."/>
            <person name="Lipzen A."/>
            <person name="Lundell T."/>
            <person name="Morin E."/>
            <person name="Murat C."/>
            <person name="Sun H."/>
            <person name="Tunlid A."/>
            <person name="Henrissat B."/>
            <person name="Grigoriev I.V."/>
            <person name="Hibbett D.S."/>
            <person name="Martin F."/>
            <person name="Nordberg H.P."/>
            <person name="Cantor M.N."/>
            <person name="Hua S.X."/>
        </authorList>
    </citation>
    <scope>NUCLEOTIDE SEQUENCE [LARGE SCALE GENOMIC DNA]</scope>
    <source>
        <strain evidence="3 4">LaAM-08-1</strain>
    </source>
</reference>
<dbReference type="STRING" id="1095629.A0A0C9XKS4"/>
<dbReference type="OrthoDB" id="3364132at2759"/>
<proteinExistence type="predicted"/>
<name>A0A0C9XKS4_9AGAR</name>
<dbReference type="HOGENOM" id="CLU_060356_0_0_1"/>
<dbReference type="Pfam" id="PF25534">
    <property type="entry name" value="DUF7918"/>
    <property type="match status" value="1"/>
</dbReference>
<protein>
    <recommendedName>
        <fullName evidence="2">DUF7918 domain-containing protein</fullName>
    </recommendedName>
</protein>
<dbReference type="AlphaFoldDB" id="A0A0C9XKS4"/>